<dbReference type="Proteomes" id="UP001652628">
    <property type="component" value="Chromosome X"/>
</dbReference>
<evidence type="ECO:0000313" key="2">
    <source>
        <dbReference type="RefSeq" id="XP_016942053.2"/>
    </source>
</evidence>
<gene>
    <name evidence="2" type="primary">LOC108018961</name>
</gene>
<keyword evidence="1" id="KW-1185">Reference proteome</keyword>
<reference evidence="2" key="1">
    <citation type="submission" date="2025-08" db="UniProtKB">
        <authorList>
            <consortium name="RefSeq"/>
        </authorList>
    </citation>
    <scope>IDENTIFICATION</scope>
</reference>
<proteinExistence type="predicted"/>
<dbReference type="RefSeq" id="XP_016942053.2">
    <property type="nucleotide sequence ID" value="XM_017086564.4"/>
</dbReference>
<protein>
    <submittedName>
        <fullName evidence="2">Uncharacterized protein</fullName>
    </submittedName>
</protein>
<sequence>MDLFINKELVLTKETGLEDVAPLCLKLLPWLRGCQEEMHSEHRHLRLSQSVVESLLKAHLYLFECYDRFGEPLADRCDSSGFFAGCSSLEARRQCIRELCKAIVNTKRGEAHAPLLYLMHRTFAEIQPAWSVIRDLDWSELRRSEALSCSDFISPDLQQMRRLVKRIGRLSSLRDMETALQRAMELVGFPVWLHLFQESRHSDIHSDCHLLRNMICDTVTEGASPACSGFLHNVYLFVLPPANVLRFRAGLEHVRLASSLIAYLTGHWSRHLPYLDLDEMQLTAEAPAMAVAQLPLNEATYVTHLMLAPASPCRRQFAQQLRTLLSAQTFAQLLELLNKVAFVFS</sequence>
<name>A0AB39ZSE2_DROSZ</name>
<organism evidence="1 2">
    <name type="scientific">Drosophila suzukii</name>
    <name type="common">Spotted-wing drosophila fruit fly</name>
    <dbReference type="NCBI Taxonomy" id="28584"/>
    <lineage>
        <taxon>Eukaryota</taxon>
        <taxon>Metazoa</taxon>
        <taxon>Ecdysozoa</taxon>
        <taxon>Arthropoda</taxon>
        <taxon>Hexapoda</taxon>
        <taxon>Insecta</taxon>
        <taxon>Pterygota</taxon>
        <taxon>Neoptera</taxon>
        <taxon>Endopterygota</taxon>
        <taxon>Diptera</taxon>
        <taxon>Brachycera</taxon>
        <taxon>Muscomorpha</taxon>
        <taxon>Ephydroidea</taxon>
        <taxon>Drosophilidae</taxon>
        <taxon>Drosophila</taxon>
        <taxon>Sophophora</taxon>
    </lineage>
</organism>
<dbReference type="GeneID" id="108018961"/>
<dbReference type="AlphaFoldDB" id="A0AB39ZSE2"/>
<accession>A0AB39ZSE2</accession>
<evidence type="ECO:0000313" key="1">
    <source>
        <dbReference type="Proteomes" id="UP001652628"/>
    </source>
</evidence>